<reference evidence="3 4" key="1">
    <citation type="submission" date="2024-07" db="EMBL/GenBank/DDBJ databases">
        <title>Section-level genome sequencing and comparative genomics of Aspergillus sections Usti and Cavernicolus.</title>
        <authorList>
            <consortium name="Lawrence Berkeley National Laboratory"/>
            <person name="Nybo J.L."/>
            <person name="Vesth T.C."/>
            <person name="Theobald S."/>
            <person name="Frisvad J.C."/>
            <person name="Larsen T.O."/>
            <person name="Kjaerboelling I."/>
            <person name="Rothschild-Mancinelli K."/>
            <person name="Lyhne E.K."/>
            <person name="Kogle M.E."/>
            <person name="Barry K."/>
            <person name="Clum A."/>
            <person name="Na H."/>
            <person name="Ledsgaard L."/>
            <person name="Lin J."/>
            <person name="Lipzen A."/>
            <person name="Kuo A."/>
            <person name="Riley R."/>
            <person name="Mondo S."/>
            <person name="Labutti K."/>
            <person name="Haridas S."/>
            <person name="Pangalinan J."/>
            <person name="Salamov A.A."/>
            <person name="Simmons B.A."/>
            <person name="Magnuson J.K."/>
            <person name="Chen J."/>
            <person name="Drula E."/>
            <person name="Henrissat B."/>
            <person name="Wiebenga A."/>
            <person name="Lubbers R.J."/>
            <person name="Gomes A.C."/>
            <person name="Makela M.R."/>
            <person name="Stajich J."/>
            <person name="Grigoriev I.V."/>
            <person name="Mortensen U.H."/>
            <person name="De Vries R.P."/>
            <person name="Baker S.E."/>
            <person name="Andersen M.R."/>
        </authorList>
    </citation>
    <scope>NUCLEOTIDE SEQUENCE [LARGE SCALE GENOMIC DNA]</scope>
    <source>
        <strain evidence="3 4">CBS 209.92</strain>
    </source>
</reference>
<gene>
    <name evidence="3" type="ORF">BJX66DRAFT_344748</name>
</gene>
<keyword evidence="4" id="KW-1185">Reference proteome</keyword>
<dbReference type="InterPro" id="IPR008949">
    <property type="entry name" value="Isoprenoid_synthase_dom_sf"/>
</dbReference>
<dbReference type="Pfam" id="PF06330">
    <property type="entry name" value="TRI5"/>
    <property type="match status" value="1"/>
</dbReference>
<evidence type="ECO:0000256" key="1">
    <source>
        <dbReference type="ARBA" id="ARBA00007946"/>
    </source>
</evidence>
<evidence type="ECO:0000256" key="2">
    <source>
        <dbReference type="ARBA" id="ARBA00023239"/>
    </source>
</evidence>
<comment type="similarity">
    <text evidence="1">Belongs to the trichodiene synthase family.</text>
</comment>
<dbReference type="Gene3D" id="1.10.600.10">
    <property type="entry name" value="Farnesyl Diphosphate Synthase"/>
    <property type="match status" value="1"/>
</dbReference>
<keyword evidence="2" id="KW-0456">Lyase</keyword>
<proteinExistence type="inferred from homology"/>
<name>A0ABR4FK56_9EURO</name>
<protein>
    <submittedName>
        <fullName evidence="3">Uncharacterized protein</fullName>
    </submittedName>
</protein>
<accession>A0ABR4FK56</accession>
<dbReference type="Proteomes" id="UP001610563">
    <property type="component" value="Unassembled WGS sequence"/>
</dbReference>
<sequence>MKPVPYVNESFIVSIIWRSWFQWMIFLPYETQETASLAAAVPSEHFIYYTRHLTTVADSTGCVVLSRGCDVRELVYLIPDMTAFVIELNDFLSFYKESIVGDDVYNVVIQRQRLQRRSCERVVRESRDACVAIMKRLCSAPVSPKMRERVRQFVAGYVKFYLEVTRYRFKELFPEGVKSRL</sequence>
<organism evidence="3 4">
    <name type="scientific">Aspergillus keveii</name>
    <dbReference type="NCBI Taxonomy" id="714993"/>
    <lineage>
        <taxon>Eukaryota</taxon>
        <taxon>Fungi</taxon>
        <taxon>Dikarya</taxon>
        <taxon>Ascomycota</taxon>
        <taxon>Pezizomycotina</taxon>
        <taxon>Eurotiomycetes</taxon>
        <taxon>Eurotiomycetidae</taxon>
        <taxon>Eurotiales</taxon>
        <taxon>Aspergillaceae</taxon>
        <taxon>Aspergillus</taxon>
        <taxon>Aspergillus subgen. Nidulantes</taxon>
    </lineage>
</organism>
<evidence type="ECO:0000313" key="3">
    <source>
        <dbReference type="EMBL" id="KAL2783647.1"/>
    </source>
</evidence>
<evidence type="ECO:0000313" key="4">
    <source>
        <dbReference type="Proteomes" id="UP001610563"/>
    </source>
</evidence>
<comment type="caution">
    <text evidence="3">The sequence shown here is derived from an EMBL/GenBank/DDBJ whole genome shotgun (WGS) entry which is preliminary data.</text>
</comment>
<dbReference type="EMBL" id="JBFTWV010000221">
    <property type="protein sequence ID" value="KAL2783647.1"/>
    <property type="molecule type" value="Genomic_DNA"/>
</dbReference>
<dbReference type="InterPro" id="IPR024652">
    <property type="entry name" value="Trichodiene_synth"/>
</dbReference>
<dbReference type="SUPFAM" id="SSF48576">
    <property type="entry name" value="Terpenoid synthases"/>
    <property type="match status" value="1"/>
</dbReference>